<reference evidence="5" key="2">
    <citation type="submission" date="2020-09" db="EMBL/GenBank/DDBJ databases">
        <authorList>
            <person name="Sun Q."/>
            <person name="Zhou Y."/>
        </authorList>
    </citation>
    <scope>NUCLEOTIDE SEQUENCE</scope>
    <source>
        <strain evidence="5">CGMCC 1.8984</strain>
    </source>
</reference>
<reference evidence="5" key="1">
    <citation type="journal article" date="2014" name="Int. J. Syst. Evol. Microbiol.">
        <title>Complete genome sequence of Corynebacterium casei LMG S-19264T (=DSM 44701T), isolated from a smear-ripened cheese.</title>
        <authorList>
            <consortium name="US DOE Joint Genome Institute (JGI-PGF)"/>
            <person name="Walter F."/>
            <person name="Albersmeier A."/>
            <person name="Kalinowski J."/>
            <person name="Ruckert C."/>
        </authorList>
    </citation>
    <scope>NUCLEOTIDE SEQUENCE</scope>
    <source>
        <strain evidence="5">CGMCC 1.8984</strain>
    </source>
</reference>
<dbReference type="EMBL" id="BMMD01000008">
    <property type="protein sequence ID" value="GGJ79549.1"/>
    <property type="molecule type" value="Genomic_DNA"/>
</dbReference>
<protein>
    <submittedName>
        <fullName evidence="5">Thioredoxin</fullName>
    </submittedName>
</protein>
<dbReference type="InterPro" id="IPR011990">
    <property type="entry name" value="TPR-like_helical_dom_sf"/>
</dbReference>
<dbReference type="PANTHER" id="PTHR45663">
    <property type="entry name" value="GEO12009P1"/>
    <property type="match status" value="1"/>
</dbReference>
<dbReference type="Proteomes" id="UP000636956">
    <property type="component" value="Unassembled WGS sequence"/>
</dbReference>
<dbReference type="InterPro" id="IPR036249">
    <property type="entry name" value="Thioredoxin-like_sf"/>
</dbReference>
<dbReference type="SUPFAM" id="SSF48452">
    <property type="entry name" value="TPR-like"/>
    <property type="match status" value="1"/>
</dbReference>
<dbReference type="Gene3D" id="1.25.40.10">
    <property type="entry name" value="Tetratricopeptide repeat domain"/>
    <property type="match status" value="1"/>
</dbReference>
<evidence type="ECO:0000313" key="5">
    <source>
        <dbReference type="EMBL" id="GGJ79549.1"/>
    </source>
</evidence>
<dbReference type="SUPFAM" id="SSF52833">
    <property type="entry name" value="Thioredoxin-like"/>
    <property type="match status" value="1"/>
</dbReference>
<sequence>MTDPTPPSGLRGAVDLSALVQRQQQPQQAQPAQRPGNGDAVVFETDDAAFGSALELSRSVPVVVVLWASWSEQSTQLVATLERLVREREGRIVLAAADADRSPQLVQAFQAQGIPTVVAVVAGQPVPLFAGIQPDEVIEQVFDELLELGAQHGVSGRVESGAAEGGAEVDSAERAEPPLPPLHQEAYDAIDRGDYEAAASAYRTAIAQDPRDALAVAGLAQVNLLARLQGKTLDEIRSAVASAPEDLDAQLDVADLDLSGGHVDDAFDRLLTLFPKLDTDGRKRVRERLVEFFEVAGPEDARVGAARRRLTNLLY</sequence>
<dbReference type="InterPro" id="IPR013766">
    <property type="entry name" value="Thioredoxin_domain"/>
</dbReference>
<dbReference type="Gene3D" id="3.40.30.10">
    <property type="entry name" value="Glutaredoxin"/>
    <property type="match status" value="1"/>
</dbReference>
<evidence type="ECO:0000256" key="1">
    <source>
        <dbReference type="ARBA" id="ARBA00008987"/>
    </source>
</evidence>
<gene>
    <name evidence="5" type="ORF">GCM10011372_17420</name>
</gene>
<accession>A0A917PHY2</accession>
<dbReference type="AlphaFoldDB" id="A0A917PHY2"/>
<feature type="region of interest" description="Disordered" evidence="3">
    <location>
        <begin position="157"/>
        <end position="181"/>
    </location>
</feature>
<evidence type="ECO:0000256" key="3">
    <source>
        <dbReference type="SAM" id="MobiDB-lite"/>
    </source>
</evidence>
<dbReference type="RefSeq" id="WP_229662208.1">
    <property type="nucleotide sequence ID" value="NZ_BAABFW010000001.1"/>
</dbReference>
<dbReference type="Pfam" id="PF00085">
    <property type="entry name" value="Thioredoxin"/>
    <property type="match status" value="1"/>
</dbReference>
<dbReference type="PROSITE" id="PS51352">
    <property type="entry name" value="THIOREDOXIN_2"/>
    <property type="match status" value="1"/>
</dbReference>
<dbReference type="CDD" id="cd02956">
    <property type="entry name" value="ybbN"/>
    <property type="match status" value="1"/>
</dbReference>
<dbReference type="GO" id="GO:0015035">
    <property type="term" value="F:protein-disulfide reductase activity"/>
    <property type="evidence" value="ECO:0007669"/>
    <property type="project" value="TreeGrafter"/>
</dbReference>
<keyword evidence="6" id="KW-1185">Reference proteome</keyword>
<dbReference type="GO" id="GO:0006950">
    <property type="term" value="P:response to stress"/>
    <property type="evidence" value="ECO:0007669"/>
    <property type="project" value="UniProtKB-ARBA"/>
</dbReference>
<organism evidence="5 6">
    <name type="scientific">Agromyces bauzanensis</name>
    <dbReference type="NCBI Taxonomy" id="1308924"/>
    <lineage>
        <taxon>Bacteria</taxon>
        <taxon>Bacillati</taxon>
        <taxon>Actinomycetota</taxon>
        <taxon>Actinomycetes</taxon>
        <taxon>Micrococcales</taxon>
        <taxon>Microbacteriaceae</taxon>
        <taxon>Agromyces</taxon>
    </lineage>
</organism>
<keyword evidence="2" id="KW-0676">Redox-active center</keyword>
<evidence type="ECO:0000256" key="2">
    <source>
        <dbReference type="ARBA" id="ARBA00023284"/>
    </source>
</evidence>
<proteinExistence type="inferred from homology"/>
<comment type="similarity">
    <text evidence="1">Belongs to the thioredoxin family.</text>
</comment>
<feature type="domain" description="Thioredoxin" evidence="4">
    <location>
        <begin position="19"/>
        <end position="147"/>
    </location>
</feature>
<dbReference type="PANTHER" id="PTHR45663:SF11">
    <property type="entry name" value="GEO12009P1"/>
    <property type="match status" value="1"/>
</dbReference>
<evidence type="ECO:0000313" key="6">
    <source>
        <dbReference type="Proteomes" id="UP000636956"/>
    </source>
</evidence>
<evidence type="ECO:0000259" key="4">
    <source>
        <dbReference type="PROSITE" id="PS51352"/>
    </source>
</evidence>
<dbReference type="Pfam" id="PF14561">
    <property type="entry name" value="TPR_20"/>
    <property type="match status" value="1"/>
</dbReference>
<dbReference type="GO" id="GO:0005737">
    <property type="term" value="C:cytoplasm"/>
    <property type="evidence" value="ECO:0007669"/>
    <property type="project" value="TreeGrafter"/>
</dbReference>
<comment type="caution">
    <text evidence="5">The sequence shown here is derived from an EMBL/GenBank/DDBJ whole genome shotgun (WGS) entry which is preliminary data.</text>
</comment>
<name>A0A917PHY2_9MICO</name>